<protein>
    <submittedName>
        <fullName evidence="2">Uncharacterized protein</fullName>
    </submittedName>
</protein>
<keyword evidence="1" id="KW-0732">Signal</keyword>
<name>A0A5C6B858_9BACT</name>
<evidence type="ECO:0000256" key="1">
    <source>
        <dbReference type="SAM" id="SignalP"/>
    </source>
</evidence>
<dbReference type="AlphaFoldDB" id="A0A5C6B858"/>
<comment type="caution">
    <text evidence="2">The sequence shown here is derived from an EMBL/GenBank/DDBJ whole genome shotgun (WGS) entry which is preliminary data.</text>
</comment>
<proteinExistence type="predicted"/>
<evidence type="ECO:0000313" key="2">
    <source>
        <dbReference type="EMBL" id="TWU08455.1"/>
    </source>
</evidence>
<dbReference type="EMBL" id="SJPN01000001">
    <property type="protein sequence ID" value="TWU08455.1"/>
    <property type="molecule type" value="Genomic_DNA"/>
</dbReference>
<feature type="signal peptide" evidence="1">
    <location>
        <begin position="1"/>
        <end position="22"/>
    </location>
</feature>
<dbReference type="RefSeq" id="WP_231741723.1">
    <property type="nucleotide sequence ID" value="NZ_CP151726.1"/>
</dbReference>
<organism evidence="2 3">
    <name type="scientific">Stieleria varia</name>
    <dbReference type="NCBI Taxonomy" id="2528005"/>
    <lineage>
        <taxon>Bacteria</taxon>
        <taxon>Pseudomonadati</taxon>
        <taxon>Planctomycetota</taxon>
        <taxon>Planctomycetia</taxon>
        <taxon>Pirellulales</taxon>
        <taxon>Pirellulaceae</taxon>
        <taxon>Stieleria</taxon>
    </lineage>
</organism>
<keyword evidence="3" id="KW-1185">Reference proteome</keyword>
<feature type="chain" id="PRO_5022727114" evidence="1">
    <location>
        <begin position="23"/>
        <end position="176"/>
    </location>
</feature>
<sequence length="176" mass="18266" precursor="true">MNRIITTIALAAVCLLTAEANAQVTASSYSTGGTAISTARGYGNTQLNATAVATQGGYARANMYGQGTNGGFARGNSTAISHGGVAISNGRSIANGWGAQSVANSTARTYQGFARSNSNAVANGYWAQAGADANTSTFQQYGSSSAEAIDNRMNNYNPVYPTYSTGVQPMRRFFQR</sequence>
<reference evidence="2 3" key="1">
    <citation type="submission" date="2019-02" db="EMBL/GenBank/DDBJ databases">
        <title>Deep-cultivation of Planctomycetes and their phenomic and genomic characterization uncovers novel biology.</title>
        <authorList>
            <person name="Wiegand S."/>
            <person name="Jogler M."/>
            <person name="Boedeker C."/>
            <person name="Pinto D."/>
            <person name="Vollmers J."/>
            <person name="Rivas-Marin E."/>
            <person name="Kohn T."/>
            <person name="Peeters S.H."/>
            <person name="Heuer A."/>
            <person name="Rast P."/>
            <person name="Oberbeckmann S."/>
            <person name="Bunk B."/>
            <person name="Jeske O."/>
            <person name="Meyerdierks A."/>
            <person name="Storesund J.E."/>
            <person name="Kallscheuer N."/>
            <person name="Luecker S."/>
            <person name="Lage O.M."/>
            <person name="Pohl T."/>
            <person name="Merkel B.J."/>
            <person name="Hornburger P."/>
            <person name="Mueller R.-W."/>
            <person name="Bruemmer F."/>
            <person name="Labrenz M."/>
            <person name="Spormann A.M."/>
            <person name="Op Den Camp H."/>
            <person name="Overmann J."/>
            <person name="Amann R."/>
            <person name="Jetten M.S.M."/>
            <person name="Mascher T."/>
            <person name="Medema M.H."/>
            <person name="Devos D.P."/>
            <person name="Kaster A.-K."/>
            <person name="Ovreas L."/>
            <person name="Rohde M."/>
            <person name="Galperin M.Y."/>
            <person name="Jogler C."/>
        </authorList>
    </citation>
    <scope>NUCLEOTIDE SEQUENCE [LARGE SCALE GENOMIC DNA]</scope>
    <source>
        <strain evidence="2 3">Pla52n</strain>
    </source>
</reference>
<dbReference type="Proteomes" id="UP000320176">
    <property type="component" value="Unassembled WGS sequence"/>
</dbReference>
<evidence type="ECO:0000313" key="3">
    <source>
        <dbReference type="Proteomes" id="UP000320176"/>
    </source>
</evidence>
<accession>A0A5C6B858</accession>
<gene>
    <name evidence="2" type="ORF">Pla52n_10380</name>
</gene>